<dbReference type="SUPFAM" id="SSF52047">
    <property type="entry name" value="RNI-like"/>
    <property type="match status" value="1"/>
</dbReference>
<keyword evidence="2" id="KW-1185">Reference proteome</keyword>
<dbReference type="Proteomes" id="UP000266861">
    <property type="component" value="Unassembled WGS sequence"/>
</dbReference>
<dbReference type="AlphaFoldDB" id="A0A397J7U1"/>
<name>A0A397J7U1_9GLOM</name>
<dbReference type="Gene3D" id="3.80.10.10">
    <property type="entry name" value="Ribonuclease Inhibitor"/>
    <property type="match status" value="1"/>
</dbReference>
<gene>
    <name evidence="1" type="ORF">Glove_82g52</name>
</gene>
<dbReference type="OrthoDB" id="550575at2759"/>
<comment type="caution">
    <text evidence="1">The sequence shown here is derived from an EMBL/GenBank/DDBJ whole genome shotgun (WGS) entry which is preliminary data.</text>
</comment>
<dbReference type="InterPro" id="IPR032675">
    <property type="entry name" value="LRR_dom_sf"/>
</dbReference>
<proteinExistence type="predicted"/>
<accession>A0A397J7U1</accession>
<protein>
    <submittedName>
        <fullName evidence="1">Uncharacterized protein</fullName>
    </submittedName>
</protein>
<sequence length="351" mass="40954">MIEKLPSEILRHVFKIIYEDGSINRAEMLEDLYTCIQINKRWCKIAMPILWSNIIQSASVINTYMCFFTSEERKELSTKGVPFINIPHKTFMTFCYPSFLRVLNLQEFTSAIFSWCLHECPQPISIPYNALLRGLLNILAKHCKTLQQLYLDRRYYLDNMHHELWLILQDPITRMLISPVRKLRLDVRKIISEECSKLLSEYVRNVKVLIVDMTIMGSYWSWDIRIAQLISSQKCLTSFTMKGGKCTNFIISALEQHSKTLKMIFFRRIDFSDCDSINSLKNDCENLEVLIINNCKNLSEKIREEISIACFPKLVELDVEGTGGTDNCGQLLVSKGRNSVNRRENLKINFY</sequence>
<evidence type="ECO:0000313" key="1">
    <source>
        <dbReference type="EMBL" id="RHZ84409.1"/>
    </source>
</evidence>
<organism evidence="1 2">
    <name type="scientific">Diversispora epigaea</name>
    <dbReference type="NCBI Taxonomy" id="1348612"/>
    <lineage>
        <taxon>Eukaryota</taxon>
        <taxon>Fungi</taxon>
        <taxon>Fungi incertae sedis</taxon>
        <taxon>Mucoromycota</taxon>
        <taxon>Glomeromycotina</taxon>
        <taxon>Glomeromycetes</taxon>
        <taxon>Diversisporales</taxon>
        <taxon>Diversisporaceae</taxon>
        <taxon>Diversispora</taxon>
    </lineage>
</organism>
<evidence type="ECO:0000313" key="2">
    <source>
        <dbReference type="Proteomes" id="UP000266861"/>
    </source>
</evidence>
<dbReference type="EMBL" id="PQFF01000078">
    <property type="protein sequence ID" value="RHZ84409.1"/>
    <property type="molecule type" value="Genomic_DNA"/>
</dbReference>
<reference evidence="1 2" key="1">
    <citation type="submission" date="2018-08" db="EMBL/GenBank/DDBJ databases">
        <title>Genome and evolution of the arbuscular mycorrhizal fungus Diversispora epigaea (formerly Glomus versiforme) and its bacterial endosymbionts.</title>
        <authorList>
            <person name="Sun X."/>
            <person name="Fei Z."/>
            <person name="Harrison M."/>
        </authorList>
    </citation>
    <scope>NUCLEOTIDE SEQUENCE [LARGE SCALE GENOMIC DNA]</scope>
    <source>
        <strain evidence="1 2">IT104</strain>
    </source>
</reference>